<dbReference type="EMBL" id="JACHIR010000001">
    <property type="protein sequence ID" value="MBB5892030.1"/>
    <property type="molecule type" value="Genomic_DNA"/>
</dbReference>
<evidence type="ECO:0000313" key="3">
    <source>
        <dbReference type="Proteomes" id="UP000585638"/>
    </source>
</evidence>
<dbReference type="SUPFAM" id="SSF109854">
    <property type="entry name" value="DinB/YfiT-like putative metalloenzymes"/>
    <property type="match status" value="1"/>
</dbReference>
<dbReference type="InterPro" id="IPR024344">
    <property type="entry name" value="MDMPI_metal-binding"/>
</dbReference>
<protein>
    <submittedName>
        <fullName evidence="2">Uncharacterized protein (TIGR03086 family)</fullName>
    </submittedName>
</protein>
<sequence length="193" mass="20888">MDLRALDRRAVEDTVRLCSDITADQLRLPTPCADWTLYGLLRHMTSQHLGFAAAARGEVPDLAVWDSGDLGDDPAGAYRAAAAQALAAFADPQATERSVELTELRRTLPGGVALAFHFIDYLVHGWDVRATLGLPRDLDPELVDAALRLFANAGTAPTTSPLRIPFAKPLPVADDAPPLDRLLARVGRRADWS</sequence>
<comment type="caution">
    <text evidence="2">The sequence shown here is derived from an EMBL/GenBank/DDBJ whole genome shotgun (WGS) entry which is preliminary data.</text>
</comment>
<evidence type="ECO:0000259" key="1">
    <source>
        <dbReference type="Pfam" id="PF11716"/>
    </source>
</evidence>
<dbReference type="AlphaFoldDB" id="A0A7W9KGJ8"/>
<dbReference type="NCBIfam" id="TIGR03086">
    <property type="entry name" value="TIGR03086 family metal-binding protein"/>
    <property type="match status" value="1"/>
</dbReference>
<dbReference type="NCBIfam" id="TIGR03083">
    <property type="entry name" value="maleylpyruvate isomerase family mycothiol-dependent enzyme"/>
    <property type="match status" value="1"/>
</dbReference>
<gene>
    <name evidence="2" type="ORF">BJ998_003226</name>
</gene>
<dbReference type="Gene3D" id="1.20.120.450">
    <property type="entry name" value="dinb family like domain"/>
    <property type="match status" value="1"/>
</dbReference>
<reference evidence="2 3" key="1">
    <citation type="submission" date="2020-08" db="EMBL/GenBank/DDBJ databases">
        <title>Sequencing the genomes of 1000 actinobacteria strains.</title>
        <authorList>
            <person name="Klenk H.-P."/>
        </authorList>
    </citation>
    <scope>NUCLEOTIDE SEQUENCE [LARGE SCALE GENOMIC DNA]</scope>
    <source>
        <strain evidence="2 3">DSM 43851</strain>
    </source>
</reference>
<dbReference type="InterPro" id="IPR017517">
    <property type="entry name" value="Maleyloyr_isom"/>
</dbReference>
<proteinExistence type="predicted"/>
<name>A0A7W9KGJ8_9PSEU</name>
<dbReference type="Proteomes" id="UP000585638">
    <property type="component" value="Unassembled WGS sequence"/>
</dbReference>
<evidence type="ECO:0000313" key="2">
    <source>
        <dbReference type="EMBL" id="MBB5892030.1"/>
    </source>
</evidence>
<dbReference type="InterPro" id="IPR017520">
    <property type="entry name" value="CHP03086"/>
</dbReference>
<dbReference type="RefSeq" id="WP_221338028.1">
    <property type="nucleotide sequence ID" value="NZ_BAAAWY010000007.1"/>
</dbReference>
<dbReference type="InterPro" id="IPR034660">
    <property type="entry name" value="DinB/YfiT-like"/>
</dbReference>
<dbReference type="GO" id="GO:0046872">
    <property type="term" value="F:metal ion binding"/>
    <property type="evidence" value="ECO:0007669"/>
    <property type="project" value="InterPro"/>
</dbReference>
<organism evidence="2 3">
    <name type="scientific">Kutzneria kofuensis</name>
    <dbReference type="NCBI Taxonomy" id="103725"/>
    <lineage>
        <taxon>Bacteria</taxon>
        <taxon>Bacillati</taxon>
        <taxon>Actinomycetota</taxon>
        <taxon>Actinomycetes</taxon>
        <taxon>Pseudonocardiales</taxon>
        <taxon>Pseudonocardiaceae</taxon>
        <taxon>Kutzneria</taxon>
    </lineage>
</organism>
<feature type="domain" description="Mycothiol-dependent maleylpyruvate isomerase metal-binding" evidence="1">
    <location>
        <begin position="8"/>
        <end position="129"/>
    </location>
</feature>
<dbReference type="Pfam" id="PF11716">
    <property type="entry name" value="MDMPI_N"/>
    <property type="match status" value="1"/>
</dbReference>
<accession>A0A7W9KGJ8</accession>
<keyword evidence="3" id="KW-1185">Reference proteome</keyword>